<protein>
    <submittedName>
        <fullName evidence="1">Uncharacterized protein</fullName>
    </submittedName>
</protein>
<dbReference type="RefSeq" id="WP_284327922.1">
    <property type="nucleotide sequence ID" value="NZ_BSUN01000001.1"/>
</dbReference>
<gene>
    <name evidence="1" type="ORF">GCM10025876_15380</name>
</gene>
<evidence type="ECO:0000313" key="1">
    <source>
        <dbReference type="EMBL" id="GMA35334.1"/>
    </source>
</evidence>
<dbReference type="EMBL" id="BSUN01000001">
    <property type="protein sequence ID" value="GMA35334.1"/>
    <property type="molecule type" value="Genomic_DNA"/>
</dbReference>
<name>A0ABQ6IBZ2_9MICO</name>
<dbReference type="InterPro" id="IPR032466">
    <property type="entry name" value="Metal_Hydrolase"/>
</dbReference>
<proteinExistence type="predicted"/>
<evidence type="ECO:0000313" key="2">
    <source>
        <dbReference type="Proteomes" id="UP001157125"/>
    </source>
</evidence>
<organism evidence="1 2">
    <name type="scientific">Demequina litorisediminis</name>
    <dbReference type="NCBI Taxonomy" id="1849022"/>
    <lineage>
        <taxon>Bacteria</taxon>
        <taxon>Bacillati</taxon>
        <taxon>Actinomycetota</taxon>
        <taxon>Actinomycetes</taxon>
        <taxon>Micrococcales</taxon>
        <taxon>Demequinaceae</taxon>
        <taxon>Demequina</taxon>
    </lineage>
</organism>
<reference evidence="2" key="1">
    <citation type="journal article" date="2019" name="Int. J. Syst. Evol. Microbiol.">
        <title>The Global Catalogue of Microorganisms (GCM) 10K type strain sequencing project: providing services to taxonomists for standard genome sequencing and annotation.</title>
        <authorList>
            <consortium name="The Broad Institute Genomics Platform"/>
            <consortium name="The Broad Institute Genome Sequencing Center for Infectious Disease"/>
            <person name="Wu L."/>
            <person name="Ma J."/>
        </authorList>
    </citation>
    <scope>NUCLEOTIDE SEQUENCE [LARGE SCALE GENOMIC DNA]</scope>
    <source>
        <strain evidence="2">NBRC 112299</strain>
    </source>
</reference>
<sequence>MAHDLTGAEVYLNPATHGQWGYAYLPEVFLPLAMSLGLPAGAADVLLRDNPLRLLATGGAR</sequence>
<keyword evidence="2" id="KW-1185">Reference proteome</keyword>
<dbReference type="Proteomes" id="UP001157125">
    <property type="component" value="Unassembled WGS sequence"/>
</dbReference>
<comment type="caution">
    <text evidence="1">The sequence shown here is derived from an EMBL/GenBank/DDBJ whole genome shotgun (WGS) entry which is preliminary data.</text>
</comment>
<dbReference type="Gene3D" id="3.20.20.140">
    <property type="entry name" value="Metal-dependent hydrolases"/>
    <property type="match status" value="1"/>
</dbReference>
<dbReference type="SUPFAM" id="SSF51556">
    <property type="entry name" value="Metallo-dependent hydrolases"/>
    <property type="match status" value="1"/>
</dbReference>
<accession>A0ABQ6IBZ2</accession>